<dbReference type="InterPro" id="IPR026001">
    <property type="entry name" value="Abi-like_C"/>
</dbReference>
<evidence type="ECO:0000259" key="1">
    <source>
        <dbReference type="Pfam" id="PF14355"/>
    </source>
</evidence>
<accession>A0AB39EYT1</accession>
<dbReference type="RefSeq" id="WP_368649507.1">
    <property type="nucleotide sequence ID" value="NZ_CP158263.1"/>
</dbReference>
<feature type="domain" description="Abortive infection protein-like C-terminal" evidence="1">
    <location>
        <begin position="185"/>
        <end position="259"/>
    </location>
</feature>
<evidence type="ECO:0000313" key="2">
    <source>
        <dbReference type="EMBL" id="XDJ71073.1"/>
    </source>
</evidence>
<protein>
    <submittedName>
        <fullName evidence="2">Abortive infection family protein</fullName>
    </submittedName>
</protein>
<dbReference type="AlphaFoldDB" id="A0AB39EYT1"/>
<sequence length="284" mass="30667">MASKIPNSVIGAVASVIGAYYYSHSALNSLFMESGAPGDAPPGNCETKCSLWLKLCNEDPSVDALAVLGQVIQKFMDQEPNDWRPEIASGQKRIRESLAKNKLTYQVNGYVGLAGASLAAKTLADFLRAGDFASVEAEFERAIGQLERDPHAAITAACSIIEATCKTYIETFALEMPANQTVMPLWRTVQSHLGLNLDPTLRDDQKRILQGLTSVVDGVGAYRTHIGSAHGRGVSPPSLEVSEARLAVNASHSLVIFIMERWHSAQTPTIRSSRLTSAAAELKR</sequence>
<organism evidence="2">
    <name type="scientific">Castellaniella ginsengisoli</name>
    <dbReference type="NCBI Taxonomy" id="546114"/>
    <lineage>
        <taxon>Bacteria</taxon>
        <taxon>Pseudomonadati</taxon>
        <taxon>Pseudomonadota</taxon>
        <taxon>Betaproteobacteria</taxon>
        <taxon>Burkholderiales</taxon>
        <taxon>Alcaligenaceae</taxon>
        <taxon>Castellaniella</taxon>
    </lineage>
</organism>
<proteinExistence type="predicted"/>
<name>A0AB39EYT1_9BURK</name>
<dbReference type="Pfam" id="PF14355">
    <property type="entry name" value="Abi_C"/>
    <property type="match status" value="1"/>
</dbReference>
<dbReference type="EMBL" id="CP158263">
    <property type="protein sequence ID" value="XDJ71073.1"/>
    <property type="molecule type" value="Genomic_DNA"/>
</dbReference>
<gene>
    <name evidence="2" type="ORF">ABRZ06_08985</name>
</gene>
<reference evidence="2" key="1">
    <citation type="submission" date="2024-05" db="EMBL/GenBank/DDBJ databases">
        <authorList>
            <person name="Luo Y.-C."/>
            <person name="Nicholds J."/>
            <person name="Mortimer T."/>
            <person name="Maboni G."/>
        </authorList>
    </citation>
    <scope>NUCLEOTIDE SEQUENCE</scope>
    <source>
        <strain evidence="2">143936</strain>
    </source>
</reference>